<dbReference type="OrthoDB" id="4540587at2759"/>
<keyword evidence="5" id="KW-0239">DNA-directed DNA polymerase</keyword>
<proteinExistence type="inferred from homology"/>
<dbReference type="InterPro" id="IPR017964">
    <property type="entry name" value="DNA-dir_DNA_pol_B_CS"/>
</dbReference>
<dbReference type="InterPro" id="IPR006134">
    <property type="entry name" value="DNA-dir_DNA_pol_B_multi_dom"/>
</dbReference>
<reference evidence="9 10" key="1">
    <citation type="journal article" date="2018" name="Gigascience">
        <title>Genomes of trombidid mites reveal novel predicted allergens and laterally-transferred genes associated with secondary metabolism.</title>
        <authorList>
            <person name="Dong X."/>
            <person name="Chaisiri K."/>
            <person name="Xia D."/>
            <person name="Armstrong S.D."/>
            <person name="Fang Y."/>
            <person name="Donnelly M.J."/>
            <person name="Kadowaki T."/>
            <person name="McGarry J.W."/>
            <person name="Darby A.C."/>
            <person name="Makepeace B.L."/>
        </authorList>
    </citation>
    <scope>NUCLEOTIDE SEQUENCE [LARGE SCALE GENOMIC DNA]</scope>
    <source>
        <strain evidence="9">UoL-UT</strain>
    </source>
</reference>
<evidence type="ECO:0000259" key="8">
    <source>
        <dbReference type="Pfam" id="PF00136"/>
    </source>
</evidence>
<sequence length="489" mass="56274">MSEAKINTAEVRKFYKQFYHDVGFDWTKFDNPCNENIIVKGGYVKQPLSGEHANVFVLDMDAMYPSVIVAFNLGPLTTTLKVNDSCTLTDSSDNKKSVMIETEYTTSSDNAAKRMDLQSEYHVIRIDANHFVHSKKYPLGPLAIAQKYLLQKRIFSTNCEEKQKYKLISNMAYGLAATNDNLFGGKVVAAAVTQYARFIMKALEMEAEKQGYCVLYIDTDSLFLGGKQFTNELPQLLIKNIFPIELVKYFNLKLEQQFDTFFQNKRKQYCGITNENKFIKKGKIHNKKEIPKIHLNYNLKKLCVCNLKHKIFELFRYQYAVGIDNSSMCSNDSLRKKQHTSHITYNKVNDLPKQIAKNYNEHYNLMNDYDVTISASICSTESIISNNPNHRICSLHQKQYQLIHQTGNCYISPPIYKGVVCVSSKQSNVNALIVCLAVCCDNNYDKLQQIFKALYYREINLRIVLGNHCSFESKTLFIRYSDLATEKDI</sequence>
<dbReference type="InterPro" id="IPR023211">
    <property type="entry name" value="DNA_pol_palm_dom_sf"/>
</dbReference>
<dbReference type="STRING" id="299467.A0A443SF18"/>
<dbReference type="PRINTS" id="PR00106">
    <property type="entry name" value="DNAPOLB"/>
</dbReference>
<dbReference type="GO" id="GO:0003677">
    <property type="term" value="F:DNA binding"/>
    <property type="evidence" value="ECO:0007669"/>
    <property type="project" value="UniProtKB-KW"/>
</dbReference>
<evidence type="ECO:0000256" key="1">
    <source>
        <dbReference type="ARBA" id="ARBA00005755"/>
    </source>
</evidence>
<gene>
    <name evidence="9" type="ORF">B4U80_13010</name>
</gene>
<evidence type="ECO:0000256" key="4">
    <source>
        <dbReference type="ARBA" id="ARBA00022695"/>
    </source>
</evidence>
<evidence type="ECO:0000256" key="5">
    <source>
        <dbReference type="ARBA" id="ARBA00022932"/>
    </source>
</evidence>
<dbReference type="AlphaFoldDB" id="A0A443SF18"/>
<dbReference type="InterPro" id="IPR043502">
    <property type="entry name" value="DNA/RNA_pol_sf"/>
</dbReference>
<dbReference type="VEuPathDB" id="VectorBase:LDEU005948"/>
<comment type="caution">
    <text evidence="9">The sequence shown here is derived from an EMBL/GenBank/DDBJ whole genome shotgun (WGS) entry which is preliminary data.</text>
</comment>
<comment type="similarity">
    <text evidence="1">Belongs to the DNA polymerase type-B family.</text>
</comment>
<evidence type="ECO:0000256" key="2">
    <source>
        <dbReference type="ARBA" id="ARBA00012417"/>
    </source>
</evidence>
<feature type="domain" description="DNA-directed DNA polymerase family B multifunctional" evidence="8">
    <location>
        <begin position="39"/>
        <end position="290"/>
    </location>
</feature>
<dbReference type="GO" id="GO:0003887">
    <property type="term" value="F:DNA-directed DNA polymerase activity"/>
    <property type="evidence" value="ECO:0007669"/>
    <property type="project" value="UniProtKB-KW"/>
</dbReference>
<evidence type="ECO:0000313" key="10">
    <source>
        <dbReference type="Proteomes" id="UP000288716"/>
    </source>
</evidence>
<dbReference type="SUPFAM" id="SSF56672">
    <property type="entry name" value="DNA/RNA polymerases"/>
    <property type="match status" value="1"/>
</dbReference>
<accession>A0A443SF18</accession>
<keyword evidence="6" id="KW-0238">DNA-binding</keyword>
<dbReference type="PANTHER" id="PTHR10322">
    <property type="entry name" value="DNA POLYMERASE CATALYTIC SUBUNIT"/>
    <property type="match status" value="1"/>
</dbReference>
<comment type="catalytic activity">
    <reaction evidence="7">
        <text>DNA(n) + a 2'-deoxyribonucleoside 5'-triphosphate = DNA(n+1) + diphosphate</text>
        <dbReference type="Rhea" id="RHEA:22508"/>
        <dbReference type="Rhea" id="RHEA-COMP:17339"/>
        <dbReference type="Rhea" id="RHEA-COMP:17340"/>
        <dbReference type="ChEBI" id="CHEBI:33019"/>
        <dbReference type="ChEBI" id="CHEBI:61560"/>
        <dbReference type="ChEBI" id="CHEBI:173112"/>
        <dbReference type="EC" id="2.7.7.7"/>
    </reaction>
</comment>
<dbReference type="EC" id="2.7.7.7" evidence="2"/>
<dbReference type="GO" id="GO:0006261">
    <property type="term" value="P:DNA-templated DNA replication"/>
    <property type="evidence" value="ECO:0007669"/>
    <property type="project" value="TreeGrafter"/>
</dbReference>
<dbReference type="Gene3D" id="3.90.1600.10">
    <property type="entry name" value="Palm domain of DNA polymerase"/>
    <property type="match status" value="1"/>
</dbReference>
<dbReference type="Proteomes" id="UP000288716">
    <property type="component" value="Unassembled WGS sequence"/>
</dbReference>
<keyword evidence="3" id="KW-0808">Transferase</keyword>
<evidence type="ECO:0000256" key="6">
    <source>
        <dbReference type="ARBA" id="ARBA00023125"/>
    </source>
</evidence>
<evidence type="ECO:0000313" key="9">
    <source>
        <dbReference type="EMBL" id="RWS26092.1"/>
    </source>
</evidence>
<name>A0A443SF18_9ACAR</name>
<dbReference type="PANTHER" id="PTHR10322:SF23">
    <property type="entry name" value="DNA POLYMERASE DELTA CATALYTIC SUBUNIT"/>
    <property type="match status" value="1"/>
</dbReference>
<dbReference type="InterPro" id="IPR006172">
    <property type="entry name" value="DNA-dir_DNA_pol_B"/>
</dbReference>
<evidence type="ECO:0000256" key="3">
    <source>
        <dbReference type="ARBA" id="ARBA00022679"/>
    </source>
</evidence>
<dbReference type="GO" id="GO:0000166">
    <property type="term" value="F:nucleotide binding"/>
    <property type="evidence" value="ECO:0007669"/>
    <property type="project" value="InterPro"/>
</dbReference>
<protein>
    <recommendedName>
        <fullName evidence="2">DNA-directed DNA polymerase</fullName>
        <ecNumber evidence="2">2.7.7.7</ecNumber>
    </recommendedName>
</protein>
<dbReference type="Pfam" id="PF00136">
    <property type="entry name" value="DNA_pol_B"/>
    <property type="match status" value="1"/>
</dbReference>
<dbReference type="EMBL" id="NCKV01003073">
    <property type="protein sequence ID" value="RWS26092.1"/>
    <property type="molecule type" value="Genomic_DNA"/>
</dbReference>
<organism evidence="9 10">
    <name type="scientific">Leptotrombidium deliense</name>
    <dbReference type="NCBI Taxonomy" id="299467"/>
    <lineage>
        <taxon>Eukaryota</taxon>
        <taxon>Metazoa</taxon>
        <taxon>Ecdysozoa</taxon>
        <taxon>Arthropoda</taxon>
        <taxon>Chelicerata</taxon>
        <taxon>Arachnida</taxon>
        <taxon>Acari</taxon>
        <taxon>Acariformes</taxon>
        <taxon>Trombidiformes</taxon>
        <taxon>Prostigmata</taxon>
        <taxon>Anystina</taxon>
        <taxon>Parasitengona</taxon>
        <taxon>Trombiculoidea</taxon>
        <taxon>Trombiculidae</taxon>
        <taxon>Leptotrombidium</taxon>
    </lineage>
</organism>
<dbReference type="PROSITE" id="PS00116">
    <property type="entry name" value="DNA_POLYMERASE_B"/>
    <property type="match status" value="1"/>
</dbReference>
<dbReference type="InterPro" id="IPR050240">
    <property type="entry name" value="DNA_pol_type-B"/>
</dbReference>
<keyword evidence="4" id="KW-0548">Nucleotidyltransferase</keyword>
<keyword evidence="10" id="KW-1185">Reference proteome</keyword>
<evidence type="ECO:0000256" key="7">
    <source>
        <dbReference type="ARBA" id="ARBA00049244"/>
    </source>
</evidence>